<dbReference type="InterPro" id="IPR016039">
    <property type="entry name" value="Thiolase-like"/>
</dbReference>
<dbReference type="SUPFAM" id="SSF52151">
    <property type="entry name" value="FabD/lysophospholipase-like"/>
    <property type="match status" value="1"/>
</dbReference>
<keyword evidence="6" id="KW-0012">Acyltransferase</keyword>
<feature type="domain" description="Carrier" evidence="10">
    <location>
        <begin position="2085"/>
        <end position="2159"/>
    </location>
</feature>
<dbReference type="RefSeq" id="WP_406694422.1">
    <property type="nucleotide sequence ID" value="NZ_CP155447.1"/>
</dbReference>
<accession>A0AAU7C8Z1</accession>
<dbReference type="SMART" id="SM00826">
    <property type="entry name" value="PKS_DH"/>
    <property type="match status" value="1"/>
</dbReference>
<dbReference type="SMART" id="SM00822">
    <property type="entry name" value="PKS_KR"/>
    <property type="match status" value="1"/>
</dbReference>
<dbReference type="InterPro" id="IPR036736">
    <property type="entry name" value="ACP-like_sf"/>
</dbReference>
<dbReference type="InterPro" id="IPR014030">
    <property type="entry name" value="Ketoacyl_synth_N"/>
</dbReference>
<dbReference type="SUPFAM" id="SSF51735">
    <property type="entry name" value="NAD(P)-binding Rossmann-fold domains"/>
    <property type="match status" value="3"/>
</dbReference>
<dbReference type="InterPro" id="IPR013149">
    <property type="entry name" value="ADH-like_C"/>
</dbReference>
<dbReference type="FunFam" id="3.40.47.10:FF:000019">
    <property type="entry name" value="Polyketide synthase type I"/>
    <property type="match status" value="1"/>
</dbReference>
<dbReference type="InterPro" id="IPR016035">
    <property type="entry name" value="Acyl_Trfase/lysoPLipase"/>
</dbReference>
<dbReference type="GO" id="GO:0006633">
    <property type="term" value="P:fatty acid biosynthetic process"/>
    <property type="evidence" value="ECO:0007669"/>
    <property type="project" value="InterPro"/>
</dbReference>
<dbReference type="InterPro" id="IPR018201">
    <property type="entry name" value="Ketoacyl_synth_AS"/>
</dbReference>
<feature type="region of interest" description="N-terminal hotdog fold" evidence="8">
    <location>
        <begin position="920"/>
        <end position="1044"/>
    </location>
</feature>
<dbReference type="InterPro" id="IPR049490">
    <property type="entry name" value="C883_1060-like_KR_N"/>
</dbReference>
<dbReference type="InterPro" id="IPR020843">
    <property type="entry name" value="ER"/>
</dbReference>
<dbReference type="InterPro" id="IPR049552">
    <property type="entry name" value="PKS_DH_N"/>
</dbReference>
<dbReference type="SUPFAM" id="SSF53901">
    <property type="entry name" value="Thiolase-like"/>
    <property type="match status" value="1"/>
</dbReference>
<dbReference type="Gene3D" id="3.40.366.10">
    <property type="entry name" value="Malonyl-Coenzyme A Acyl Carrier Protein, domain 2"/>
    <property type="match status" value="1"/>
</dbReference>
<dbReference type="GO" id="GO:0008270">
    <property type="term" value="F:zinc ion binding"/>
    <property type="evidence" value="ECO:0007669"/>
    <property type="project" value="InterPro"/>
</dbReference>
<dbReference type="Pfam" id="PF00107">
    <property type="entry name" value="ADH_zinc_N"/>
    <property type="match status" value="1"/>
</dbReference>
<dbReference type="InterPro" id="IPR011032">
    <property type="entry name" value="GroES-like_sf"/>
</dbReference>
<dbReference type="PROSITE" id="PS00012">
    <property type="entry name" value="PHOSPHOPANTETHEINE"/>
    <property type="match status" value="1"/>
</dbReference>
<dbReference type="InterPro" id="IPR016036">
    <property type="entry name" value="Malonyl_transacylase_ACP-bd"/>
</dbReference>
<keyword evidence="3" id="KW-0808">Transferase</keyword>
<dbReference type="InterPro" id="IPR013154">
    <property type="entry name" value="ADH-like_N"/>
</dbReference>
<keyword evidence="5" id="KW-0511">Multifunctional enzyme</keyword>
<dbReference type="SUPFAM" id="SSF55048">
    <property type="entry name" value="Probable ACP-binding domain of malonyl-CoA ACP transacylase"/>
    <property type="match status" value="1"/>
</dbReference>
<feature type="region of interest" description="Disordered" evidence="9">
    <location>
        <begin position="1"/>
        <end position="22"/>
    </location>
</feature>
<evidence type="ECO:0000256" key="3">
    <source>
        <dbReference type="ARBA" id="ARBA00022679"/>
    </source>
</evidence>
<keyword evidence="1" id="KW-0596">Phosphopantetheine</keyword>
<feature type="region of interest" description="Disordered" evidence="9">
    <location>
        <begin position="2160"/>
        <end position="2185"/>
    </location>
</feature>
<dbReference type="InterPro" id="IPR014031">
    <property type="entry name" value="Ketoacyl_synth_C"/>
</dbReference>
<dbReference type="InterPro" id="IPR002364">
    <property type="entry name" value="Quin_OxRdtase/zeta-crystal_CS"/>
</dbReference>
<dbReference type="Gene3D" id="3.90.180.10">
    <property type="entry name" value="Medium-chain alcohol dehydrogenases, catalytic domain"/>
    <property type="match status" value="1"/>
</dbReference>
<evidence type="ECO:0000259" key="12">
    <source>
        <dbReference type="PROSITE" id="PS52019"/>
    </source>
</evidence>
<dbReference type="InterPro" id="IPR020841">
    <property type="entry name" value="PKS_Beta-ketoAc_synthase_dom"/>
</dbReference>
<dbReference type="Pfam" id="PF02801">
    <property type="entry name" value="Ketoacyl-synt_C"/>
    <property type="match status" value="1"/>
</dbReference>
<protein>
    <submittedName>
        <fullName evidence="13">Type I polyketide synthase</fullName>
    </submittedName>
</protein>
<dbReference type="PROSITE" id="PS01162">
    <property type="entry name" value="QOR_ZETA_CRYSTAL"/>
    <property type="match status" value="1"/>
</dbReference>
<dbReference type="InterPro" id="IPR020807">
    <property type="entry name" value="PKS_DH"/>
</dbReference>
<dbReference type="SUPFAM" id="SSF47336">
    <property type="entry name" value="ACP-like"/>
    <property type="match status" value="1"/>
</dbReference>
<evidence type="ECO:0000256" key="9">
    <source>
        <dbReference type="SAM" id="MobiDB-lite"/>
    </source>
</evidence>
<name>A0AAU7C8Z1_9BACT</name>
<dbReference type="Pfam" id="PF08659">
    <property type="entry name" value="KR"/>
    <property type="match status" value="1"/>
</dbReference>
<dbReference type="GO" id="GO:0071770">
    <property type="term" value="P:DIM/DIP cell wall layer assembly"/>
    <property type="evidence" value="ECO:0007669"/>
    <property type="project" value="TreeGrafter"/>
</dbReference>
<dbReference type="FunFam" id="3.40.366.10:FF:000002">
    <property type="entry name" value="Probable polyketide synthase 2"/>
    <property type="match status" value="1"/>
</dbReference>
<dbReference type="InterPro" id="IPR049900">
    <property type="entry name" value="PKS_mFAS_DH"/>
</dbReference>
<dbReference type="InterPro" id="IPR014043">
    <property type="entry name" value="Acyl_transferase_dom"/>
</dbReference>
<comment type="function">
    <text evidence="7">Involved in production of the polyketide antibiotic thailandamide.</text>
</comment>
<proteinExistence type="predicted"/>
<evidence type="ECO:0000256" key="8">
    <source>
        <dbReference type="PROSITE-ProRule" id="PRU01363"/>
    </source>
</evidence>
<dbReference type="SMART" id="SM00827">
    <property type="entry name" value="PKS_AT"/>
    <property type="match status" value="1"/>
</dbReference>
<evidence type="ECO:0000256" key="6">
    <source>
        <dbReference type="ARBA" id="ARBA00023315"/>
    </source>
</evidence>
<dbReference type="InterPro" id="IPR020806">
    <property type="entry name" value="PKS_PP-bd"/>
</dbReference>
<dbReference type="CDD" id="cd00833">
    <property type="entry name" value="PKS"/>
    <property type="match status" value="1"/>
</dbReference>
<sequence>MANRRLNGPVRPRTGSGSGTREPIAIVGIGCRFPGRANDPEAFWNLLESGTDAITEVPAERWNLQAFYDADPSRPGKTYSRWGGFVEGIDRFDPHAFGISPREAARMDPQQRLLLEVAWESLEDGGLNLDRLSGSNTAVFVGISSFDYSVLETSFRDRSGIDVYSNTGGSLSIAANRLSYCFNLRGPSLAVDTACSSALVAVHLACESLWRDGCTLALAGGVNALLLPDWYVGFCRMGMLSPEGRCRAFDAGASGFVRSEGAGVVVLKPLAQALADGDRMYAVIRGAAVNQDGRTPGMTVPNEDAQTALILQACRRAGVTPGQVQYVEAHGTGTPVGDPIEARALGRALANGRGDGRPCLVGSVKTNIGHLEAGAGIAGLIKVALALHHRRIPGNLHFDRPNPDIDFNGLRLRVPTRSEPWPAGPGAATAGINAFGFGGTNAHVVLQEAPVPIPRAKKAREPEPDEATPRACLVPLSARGPEALRAAAKALAEFVTPRATAFSLEEIAANAALRRTHHEDRAAVVANSVEELAESLTEFASGPMAMGVLEGRATGGRPPRIAFVCSGQGPQWWGMGRELLRTEPVFREAVARCDALMRPLGSWTLLDELTADESASRMDVTAIAQPCLFAIQVGLAALWDSWGVSPEALVGHSVGEVAAAYLAGVFSLEDAARIIYHRGRCMEQAPARGRMLATALTPDEASRLIAEYGDRVALAAINSPASVTLSGEAGPLEECAERLNAKGVFHRFLKVQYAFHCALMDPIRAELLAALEGIRPKRGGLPLFSTVHGRRVEGPELGPDYWWRNIRQTVRFGDGVNGLIERETDLVVELSPHPVLASSVTECFAHQGRKTTVLPSLRRQAGERATLLRSLGALHVQGVPVDWTGVFPNPPRFVRLPLYPWQREHCWYESEESRASRLTPPAHPLLAVGREGPRPEWEARLDLRLMPYLADHRVRHAVIVPATVYLELAFGAARELLGAEGCELRNVTLANPCFLAPDEPLWVQSAFDTATSTLQAATRPAQSQDAREWTTHLTTVVRPRPSEPEDQPLDLDALRRRCPRTYSHDQCYDYLRLIGLDYGPLFQGIEQVFQGDRESLGSVRLPKALEPEEATHLVHPALLDACLQVVIPADDDFNQRDGGLYLPSSIKQVQLFRRPGRQVWAHARLLKKTPRRSLAEVDIYDEAGRLAVRVRGLESRRVMRGRQDSLDDMLFAYQWQPQPLPLASPPAAPGAWLIFADQGGLGARLAERLRARGDECVLTTVGPGFAGEGTHYRVNPAQPDDLRRLVQVVHAPGRLPCRGVVHLWNLDAPPAAGLTASRLADAQTAGVLSLVHLVQTWEQAASAPSTPLVLVTRGAQSVGDRPEAVAVAQSPVLGLGRVIAAEYPRLACKLVDLDPNARDEDEAEPITHFNTTRAQQPISDILLFDEVQADDGEDEVAWRESTRYAHRFQPAPGAVTGPRVGVPYRLAIPRPGTLDGLEAHVLRRQPPGQGEVEIEVEAAGLNFSDVMKALGLYPGLPEGPVPLGAECAGRIAAIGGGVTTLRVGDKVVAATGFAFASHVLARAELVVPKPPGLGFEEAATLPIAFLTAVYALEHLARLSPGETVLIHAASGGVGHAAIQVARHAGAEIFATAGSPEKRDYLRSLGIETVMDSRSLDFADEVRRRTGGRGVDVILNSLPGDAIGSGLDALADFGRFLEIGKRDIYQNARLDLQPFRKNLSFFAIDLDHVLRERPALLGGLLQIIVQRVLDGILTPLPYRAWPLDQAVDAFRVMQHGKHIGKLVLSARGQSVAASPSEDEPLTFRADGTYLIAGGLGGFGLEVARWMAGRGAGHLVLLGRRGVATEDARQAIAAIERLGARVVVRAADVAQAEDVSQVLAEIDRDLPPLRGVIHAAMVLKDALLLNLDRDLLERVLAPKVSGAWNLHALTADRPLDLFVLFSSLSSVFGHAGQGNYAAANAFLDSLAWHRRARGLPALTINWGYLGEVGYLARRGELGERLERQGVLSFTIQQALALLEKAIQREHVQVSVLRLEWSRWHGLGVTNRVSPRFAHLCRRDDDGDALPTTGALPGLDAVRAAPPAERGDLVRALLRHKVALVLGTKPDRLDDARPLIQLGIDSLMAVELRNWIESELRVNLPIAELLRSPSVSGLATLLAERLSAGDDGTPSPAPARNGEVMAGTTTNGRVSIPSEDIVSQVEDLSSEQVDALLTTLLKGRANNANR</sequence>
<dbReference type="InterPro" id="IPR009081">
    <property type="entry name" value="PP-bd_ACP"/>
</dbReference>
<dbReference type="FunFam" id="3.40.50.720:FF:000209">
    <property type="entry name" value="Polyketide synthase Pks12"/>
    <property type="match status" value="1"/>
</dbReference>
<dbReference type="SMART" id="SM00829">
    <property type="entry name" value="PKS_ER"/>
    <property type="match status" value="1"/>
</dbReference>
<reference evidence="13" key="1">
    <citation type="submission" date="2024-05" db="EMBL/GenBank/DDBJ databases">
        <title>Planctomycetes of the genus Singulisphaera possess chitinolytic capabilities.</title>
        <authorList>
            <person name="Ivanova A."/>
        </authorList>
    </citation>
    <scope>NUCLEOTIDE SEQUENCE</scope>
    <source>
        <strain evidence="13">Ch08T</strain>
    </source>
</reference>
<feature type="region of interest" description="C-terminal hotdog fold" evidence="8">
    <location>
        <begin position="1059"/>
        <end position="1204"/>
    </location>
</feature>
<dbReference type="Gene3D" id="3.40.47.10">
    <property type="match status" value="1"/>
</dbReference>
<dbReference type="PANTHER" id="PTHR43775:SF37">
    <property type="entry name" value="SI:DKEY-61P9.11"/>
    <property type="match status" value="1"/>
</dbReference>
<dbReference type="Pfam" id="PF00550">
    <property type="entry name" value="PP-binding"/>
    <property type="match status" value="1"/>
</dbReference>
<dbReference type="CDD" id="cd05195">
    <property type="entry name" value="enoyl_red"/>
    <property type="match status" value="1"/>
</dbReference>
<evidence type="ECO:0000256" key="5">
    <source>
        <dbReference type="ARBA" id="ARBA00023268"/>
    </source>
</evidence>
<feature type="domain" description="PKS/mFAS DH" evidence="12">
    <location>
        <begin position="920"/>
        <end position="1204"/>
    </location>
</feature>
<dbReference type="GO" id="GO:0031177">
    <property type="term" value="F:phosphopantetheine binding"/>
    <property type="evidence" value="ECO:0007669"/>
    <property type="project" value="InterPro"/>
</dbReference>
<dbReference type="Gene3D" id="3.10.129.110">
    <property type="entry name" value="Polyketide synthase dehydratase"/>
    <property type="match status" value="1"/>
</dbReference>
<organism evidence="13">
    <name type="scientific">Singulisphaera sp. Ch08</name>
    <dbReference type="NCBI Taxonomy" id="3120278"/>
    <lineage>
        <taxon>Bacteria</taxon>
        <taxon>Pseudomonadati</taxon>
        <taxon>Planctomycetota</taxon>
        <taxon>Planctomycetia</taxon>
        <taxon>Isosphaerales</taxon>
        <taxon>Isosphaeraceae</taxon>
        <taxon>Singulisphaera</taxon>
    </lineage>
</organism>
<dbReference type="CDD" id="cd08955">
    <property type="entry name" value="KR_2_FAS_SDR_x"/>
    <property type="match status" value="1"/>
</dbReference>
<evidence type="ECO:0000256" key="7">
    <source>
        <dbReference type="ARBA" id="ARBA00054155"/>
    </source>
</evidence>
<dbReference type="Gene3D" id="3.30.70.3290">
    <property type="match status" value="1"/>
</dbReference>
<dbReference type="SMART" id="SM00825">
    <property type="entry name" value="PKS_KS"/>
    <property type="match status" value="1"/>
</dbReference>
<dbReference type="InterPro" id="IPR050091">
    <property type="entry name" value="PKS_NRPS_Biosynth_Enz"/>
</dbReference>
<dbReference type="InterPro" id="IPR001227">
    <property type="entry name" value="Ac_transferase_dom_sf"/>
</dbReference>
<dbReference type="Pfam" id="PF14765">
    <property type="entry name" value="PS-DH"/>
    <property type="match status" value="1"/>
</dbReference>
<dbReference type="GO" id="GO:0005886">
    <property type="term" value="C:plasma membrane"/>
    <property type="evidence" value="ECO:0007669"/>
    <property type="project" value="TreeGrafter"/>
</dbReference>
<dbReference type="InterPro" id="IPR006162">
    <property type="entry name" value="Ppantetheine_attach_site"/>
</dbReference>
<dbReference type="InterPro" id="IPR049551">
    <property type="entry name" value="PKS_DH_C"/>
</dbReference>
<feature type="active site" description="Proton donor; for dehydratase activity" evidence="8">
    <location>
        <position position="1120"/>
    </location>
</feature>
<dbReference type="PROSITE" id="PS52019">
    <property type="entry name" value="PKS_MFAS_DH"/>
    <property type="match status" value="1"/>
</dbReference>
<dbReference type="PROSITE" id="PS52004">
    <property type="entry name" value="KS3_2"/>
    <property type="match status" value="1"/>
</dbReference>
<keyword evidence="4" id="KW-0521">NADP</keyword>
<evidence type="ECO:0000256" key="1">
    <source>
        <dbReference type="ARBA" id="ARBA00022450"/>
    </source>
</evidence>
<evidence type="ECO:0000256" key="4">
    <source>
        <dbReference type="ARBA" id="ARBA00022857"/>
    </source>
</evidence>
<dbReference type="PANTHER" id="PTHR43775">
    <property type="entry name" value="FATTY ACID SYNTHASE"/>
    <property type="match status" value="1"/>
</dbReference>
<dbReference type="Pfam" id="PF00698">
    <property type="entry name" value="Acyl_transf_1"/>
    <property type="match status" value="1"/>
</dbReference>
<dbReference type="Pfam" id="PF08240">
    <property type="entry name" value="ADH_N"/>
    <property type="match status" value="1"/>
</dbReference>
<evidence type="ECO:0000313" key="13">
    <source>
        <dbReference type="EMBL" id="XBH01679.1"/>
    </source>
</evidence>
<dbReference type="SUPFAM" id="SSF50129">
    <property type="entry name" value="GroES-like"/>
    <property type="match status" value="1"/>
</dbReference>
<dbReference type="Pfam" id="PF00109">
    <property type="entry name" value="ketoacyl-synt"/>
    <property type="match status" value="1"/>
</dbReference>
<feature type="domain" description="Ketosynthase family 3 (KS3)" evidence="11">
    <location>
        <begin position="21"/>
        <end position="448"/>
    </location>
</feature>
<dbReference type="GO" id="GO:0016491">
    <property type="term" value="F:oxidoreductase activity"/>
    <property type="evidence" value="ECO:0007669"/>
    <property type="project" value="InterPro"/>
</dbReference>
<dbReference type="EMBL" id="CP155447">
    <property type="protein sequence ID" value="XBH01679.1"/>
    <property type="molecule type" value="Genomic_DNA"/>
</dbReference>
<dbReference type="InterPro" id="IPR042104">
    <property type="entry name" value="PKS_dehydratase_sf"/>
</dbReference>
<keyword evidence="2" id="KW-0597">Phosphoprotein</keyword>
<evidence type="ECO:0000256" key="2">
    <source>
        <dbReference type="ARBA" id="ARBA00022553"/>
    </source>
</evidence>
<gene>
    <name evidence="13" type="ORF">V5E97_25435</name>
</gene>
<dbReference type="Pfam" id="PF21394">
    <property type="entry name" value="Beta-ketacyl_N"/>
    <property type="match status" value="1"/>
</dbReference>
<evidence type="ECO:0000259" key="10">
    <source>
        <dbReference type="PROSITE" id="PS50075"/>
    </source>
</evidence>
<dbReference type="Gene3D" id="3.40.50.720">
    <property type="entry name" value="NAD(P)-binding Rossmann-like Domain"/>
    <property type="match status" value="3"/>
</dbReference>
<dbReference type="InterPro" id="IPR057326">
    <property type="entry name" value="KR_dom"/>
</dbReference>
<dbReference type="PROSITE" id="PS00606">
    <property type="entry name" value="KS3_1"/>
    <property type="match status" value="1"/>
</dbReference>
<dbReference type="GO" id="GO:0004312">
    <property type="term" value="F:fatty acid synthase activity"/>
    <property type="evidence" value="ECO:0007669"/>
    <property type="project" value="TreeGrafter"/>
</dbReference>
<dbReference type="SMART" id="SM00823">
    <property type="entry name" value="PKS_PP"/>
    <property type="match status" value="1"/>
</dbReference>
<feature type="active site" description="Proton acceptor; for dehydratase activity" evidence="8">
    <location>
        <position position="952"/>
    </location>
</feature>
<dbReference type="GO" id="GO:0005737">
    <property type="term" value="C:cytoplasm"/>
    <property type="evidence" value="ECO:0007669"/>
    <property type="project" value="TreeGrafter"/>
</dbReference>
<dbReference type="PROSITE" id="PS50075">
    <property type="entry name" value="CARRIER"/>
    <property type="match status" value="1"/>
</dbReference>
<dbReference type="Pfam" id="PF16197">
    <property type="entry name" value="KAsynt_C_assoc"/>
    <property type="match status" value="1"/>
</dbReference>
<dbReference type="InterPro" id="IPR036291">
    <property type="entry name" value="NAD(P)-bd_dom_sf"/>
</dbReference>
<dbReference type="InterPro" id="IPR032821">
    <property type="entry name" value="PKS_assoc"/>
</dbReference>
<dbReference type="GO" id="GO:0004315">
    <property type="term" value="F:3-oxoacyl-[acyl-carrier-protein] synthase activity"/>
    <property type="evidence" value="ECO:0007669"/>
    <property type="project" value="InterPro"/>
</dbReference>
<dbReference type="InterPro" id="IPR013968">
    <property type="entry name" value="PKS_KR"/>
</dbReference>
<evidence type="ECO:0000259" key="11">
    <source>
        <dbReference type="PROSITE" id="PS52004"/>
    </source>
</evidence>
<dbReference type="Pfam" id="PF21089">
    <property type="entry name" value="PKS_DH_N"/>
    <property type="match status" value="1"/>
</dbReference>
<dbReference type="Gene3D" id="1.10.1200.10">
    <property type="entry name" value="ACP-like"/>
    <property type="match status" value="1"/>
</dbReference>